<dbReference type="RefSeq" id="WP_090226844.1">
    <property type="nucleotide sequence ID" value="NZ_FNNU01000002.1"/>
</dbReference>
<keyword evidence="1" id="KW-0732">Signal</keyword>
<evidence type="ECO:0000313" key="3">
    <source>
        <dbReference type="Proteomes" id="UP000243778"/>
    </source>
</evidence>
<organism evidence="2 3">
    <name type="scientific">Pseudomonas kuykendallii</name>
    <dbReference type="NCBI Taxonomy" id="1007099"/>
    <lineage>
        <taxon>Bacteria</taxon>
        <taxon>Pseudomonadati</taxon>
        <taxon>Pseudomonadota</taxon>
        <taxon>Gammaproteobacteria</taxon>
        <taxon>Pseudomonadales</taxon>
        <taxon>Pseudomonadaceae</taxon>
        <taxon>Pseudomonas</taxon>
    </lineage>
</organism>
<name>A0A1H2X9V1_9PSED</name>
<sequence>MQKIKQTWRLAKLPLAVSLASTIAAPAFGVSFNIGEIEGQFDSSLSVGASWSTAKPDSDLIGVNNGGRGLSQTSDDSHLNFKRGETFSKIFKGIHDLELKYGDTGVFVRGKYWYDFELKDESREFKDISDSNRKEGAQSSGGQILDAFIYHNYNIADLPGTVRLGKQVVSWGESTFIQNGINSINPIDVAAFRRPGAEVKEGLIPVNMFYVSQSLTENLSMEAFYQLEWDQTVVDNCGTFFSQPDVVADGCDSNLAVLRNQEDLAASLGALSPAVLAVLGNNGVDFSSSQEGVIVRRGPDDDARDSGQWGTAFRYFSVPLDTEFGAYFMNYHSRAPIFSGNAAGLSTLALLSPTNPAGLGAQLGGAGVPVGAIPGLATSIAPLIVAGNSNYFMEYPEDIRLYGLSFSTTLPTGTAWSGEISYRPNAPVQINTTDILYGGLTIVDPTVSLIQATPGGTTHGYNRKEITQLQTTFTHFFDQVMGAERLTLVGEVGFTHVGGLESTSDIRYGRDPIYGPGELPNGRCESLNAGTLAGGSQKNATKYCNNDGFTTSNSWGYRARAIWDYNDVFAGVNLRPNVAWSHDVKGYSPGPGANFEEGRKAISLGVDAEYQNTYNASLAYTNFFGGDYNTQTDRDFVSLSVGMNF</sequence>
<evidence type="ECO:0000313" key="2">
    <source>
        <dbReference type="EMBL" id="SDW89683.1"/>
    </source>
</evidence>
<reference evidence="3" key="1">
    <citation type="submission" date="2016-10" db="EMBL/GenBank/DDBJ databases">
        <authorList>
            <person name="Varghese N."/>
            <person name="Submissions S."/>
        </authorList>
    </citation>
    <scope>NUCLEOTIDE SEQUENCE [LARGE SCALE GENOMIC DNA]</scope>
    <source>
        <strain evidence="3">NRRL B-59562</strain>
    </source>
</reference>
<dbReference type="Proteomes" id="UP000243778">
    <property type="component" value="Unassembled WGS sequence"/>
</dbReference>
<dbReference type="AlphaFoldDB" id="A0A1H2X9V1"/>
<evidence type="ECO:0000256" key="1">
    <source>
        <dbReference type="SAM" id="SignalP"/>
    </source>
</evidence>
<dbReference type="STRING" id="1007099.SAMN05216287_1831"/>
<keyword evidence="3" id="KW-1185">Reference proteome</keyword>
<dbReference type="EMBL" id="FNNU01000002">
    <property type="protein sequence ID" value="SDW89683.1"/>
    <property type="molecule type" value="Genomic_DNA"/>
</dbReference>
<dbReference type="InterPro" id="IPR010727">
    <property type="entry name" value="DUF1302"/>
</dbReference>
<proteinExistence type="predicted"/>
<dbReference type="Pfam" id="PF06980">
    <property type="entry name" value="DUF1302"/>
    <property type="match status" value="1"/>
</dbReference>
<gene>
    <name evidence="2" type="ORF">SAMN05216287_1831</name>
</gene>
<evidence type="ECO:0008006" key="4">
    <source>
        <dbReference type="Google" id="ProtNLM"/>
    </source>
</evidence>
<protein>
    <recommendedName>
        <fullName evidence="4">DUF1302 domain-containing protein</fullName>
    </recommendedName>
</protein>
<accession>A0A1H2X9V1</accession>
<dbReference type="OrthoDB" id="7000272at2"/>
<feature type="chain" id="PRO_5017356013" description="DUF1302 domain-containing protein" evidence="1">
    <location>
        <begin position="30"/>
        <end position="645"/>
    </location>
</feature>
<feature type="signal peptide" evidence="1">
    <location>
        <begin position="1"/>
        <end position="29"/>
    </location>
</feature>